<evidence type="ECO:0000313" key="1">
    <source>
        <dbReference type="EMBL" id="QCE12035.1"/>
    </source>
</evidence>
<dbReference type="EMBL" id="CP039354">
    <property type="protein sequence ID" value="QCE12035.1"/>
    <property type="molecule type" value="Genomic_DNA"/>
</dbReference>
<protein>
    <submittedName>
        <fullName evidence="1">Uncharacterized protein</fullName>
    </submittedName>
</protein>
<name>A0A4D6NIS8_VIGUN</name>
<accession>A0A4D6NIS8</accession>
<organism evidence="1 2">
    <name type="scientific">Vigna unguiculata</name>
    <name type="common">Cowpea</name>
    <dbReference type="NCBI Taxonomy" id="3917"/>
    <lineage>
        <taxon>Eukaryota</taxon>
        <taxon>Viridiplantae</taxon>
        <taxon>Streptophyta</taxon>
        <taxon>Embryophyta</taxon>
        <taxon>Tracheophyta</taxon>
        <taxon>Spermatophyta</taxon>
        <taxon>Magnoliopsida</taxon>
        <taxon>eudicotyledons</taxon>
        <taxon>Gunneridae</taxon>
        <taxon>Pentapetalae</taxon>
        <taxon>rosids</taxon>
        <taxon>fabids</taxon>
        <taxon>Fabales</taxon>
        <taxon>Fabaceae</taxon>
        <taxon>Papilionoideae</taxon>
        <taxon>50 kb inversion clade</taxon>
        <taxon>NPAAA clade</taxon>
        <taxon>indigoferoid/millettioid clade</taxon>
        <taxon>Phaseoleae</taxon>
        <taxon>Vigna</taxon>
    </lineage>
</organism>
<reference evidence="1 2" key="1">
    <citation type="submission" date="2019-04" db="EMBL/GenBank/DDBJ databases">
        <title>An improved genome assembly and genetic linkage map for asparagus bean, Vigna unguiculata ssp. sesquipedialis.</title>
        <authorList>
            <person name="Xia Q."/>
            <person name="Zhang R."/>
            <person name="Dong Y."/>
        </authorList>
    </citation>
    <scope>NUCLEOTIDE SEQUENCE [LARGE SCALE GENOMIC DNA]</scope>
    <source>
        <tissue evidence="1">Leaf</tissue>
    </source>
</reference>
<evidence type="ECO:0000313" key="2">
    <source>
        <dbReference type="Proteomes" id="UP000501690"/>
    </source>
</evidence>
<gene>
    <name evidence="1" type="ORF">DEO72_LG10g3274</name>
</gene>
<dbReference type="Proteomes" id="UP000501690">
    <property type="component" value="Linkage Group LG10"/>
</dbReference>
<keyword evidence="2" id="KW-1185">Reference proteome</keyword>
<proteinExistence type="predicted"/>
<dbReference type="AlphaFoldDB" id="A0A4D6NIS8"/>
<sequence length="233" mass="25718">MGIDGPWITKSYMEMIMERKGVPRLSTPPLVSNTIVAGSQETTIIAPKPIRINPNVVTGLEDLPQPWTRSPSKSKMEPVVATWHFISSDSSQPDNSVLVIMGSACCVAAKDPNLPNRTRGESLRRDVVYSPSWSFQWDSRERVTGEIENPSYHTSHLDNRNVSMELKGSLSSERGNLSDGGSIMENLVTPISLKSPVDEVLVANLMTPSFDGIVEEAWFDSVGLFDSECDDDY</sequence>